<dbReference type="Proteomes" id="UP001497497">
    <property type="component" value="Unassembled WGS sequence"/>
</dbReference>
<protein>
    <submittedName>
        <fullName evidence="7">Uncharacterized protein</fullName>
    </submittedName>
</protein>
<accession>A0AAV2H8X7</accession>
<proteinExistence type="predicted"/>
<comment type="subcellular location">
    <subcellularLocation>
        <location evidence="1">Membrane</location>
        <topology evidence="1">Multi-pass membrane protein</topology>
    </subcellularLocation>
</comment>
<comment type="caution">
    <text evidence="7">The sequence shown here is derived from an EMBL/GenBank/DDBJ whole genome shotgun (WGS) entry which is preliminary data.</text>
</comment>
<dbReference type="GO" id="GO:0016020">
    <property type="term" value="C:membrane"/>
    <property type="evidence" value="ECO:0007669"/>
    <property type="project" value="UniProtKB-SubCell"/>
</dbReference>
<evidence type="ECO:0000256" key="4">
    <source>
        <dbReference type="ARBA" id="ARBA00023136"/>
    </source>
</evidence>
<evidence type="ECO:0000256" key="2">
    <source>
        <dbReference type="ARBA" id="ARBA00022692"/>
    </source>
</evidence>
<evidence type="ECO:0000313" key="8">
    <source>
        <dbReference type="Proteomes" id="UP001497497"/>
    </source>
</evidence>
<feature type="compositionally biased region" description="Basic and acidic residues" evidence="5">
    <location>
        <begin position="172"/>
        <end position="185"/>
    </location>
</feature>
<dbReference type="GO" id="GO:0005385">
    <property type="term" value="F:zinc ion transmembrane transporter activity"/>
    <property type="evidence" value="ECO:0007669"/>
    <property type="project" value="TreeGrafter"/>
</dbReference>
<dbReference type="PANTHER" id="PTHR11040:SF140">
    <property type="entry name" value="ZRT (ZRT), IRT- (IRT-) LIKE PROTEIN TRANSPORTER"/>
    <property type="match status" value="1"/>
</dbReference>
<dbReference type="EMBL" id="CAXITT010000064">
    <property type="protein sequence ID" value="CAL1530201.1"/>
    <property type="molecule type" value="Genomic_DNA"/>
</dbReference>
<sequence>MFQNQVLHLTHSIPRKMAMNIIGVKVFSGCLFFFLAIFFGWTPFWCLKRCVSDARGKRHRIPLVEYLHSMASGVLVATCLLSLLPESLETVREVLASRLNKLNNHQHTNNNNQTGTSSDNGIADQGVYPLAELLLAFGFLFIYMTDTVIKAWQTSSKRKILHSPDETVLYQRSDRGKNKQGDNSRAHRWMKPRFSVDESESPGAQDGRGEFLQLSTSLEEDRSSEHFETDLGDTDVMFSEEDHPLAQKDKIVIIGGSDQLRSMALVAALCIHGFFDGVMLGLQTSESVILSLLFALSLHKSFVAIGLSLTLLNNYNENTKSTRILLYVFLFAVVAPAGLAMSAAFVHTAFDSADKSGEASIIPGCLQAFAVGTFMYVTFTETTRRHGKRSVQSEVMGHVALLLGFAFMAGLRGAVGGE</sequence>
<organism evidence="7 8">
    <name type="scientific">Lymnaea stagnalis</name>
    <name type="common">Great pond snail</name>
    <name type="synonym">Helix stagnalis</name>
    <dbReference type="NCBI Taxonomy" id="6523"/>
    <lineage>
        <taxon>Eukaryota</taxon>
        <taxon>Metazoa</taxon>
        <taxon>Spiralia</taxon>
        <taxon>Lophotrochozoa</taxon>
        <taxon>Mollusca</taxon>
        <taxon>Gastropoda</taxon>
        <taxon>Heterobranchia</taxon>
        <taxon>Euthyneura</taxon>
        <taxon>Panpulmonata</taxon>
        <taxon>Hygrophila</taxon>
        <taxon>Lymnaeoidea</taxon>
        <taxon>Lymnaeidae</taxon>
        <taxon>Lymnaea</taxon>
    </lineage>
</organism>
<keyword evidence="3 6" id="KW-1133">Transmembrane helix</keyword>
<name>A0AAV2H8X7_LYMST</name>
<evidence type="ECO:0000256" key="5">
    <source>
        <dbReference type="SAM" id="MobiDB-lite"/>
    </source>
</evidence>
<keyword evidence="2 6" id="KW-0812">Transmembrane</keyword>
<feature type="transmembrane region" description="Helical" evidence="6">
    <location>
        <begin position="399"/>
        <end position="415"/>
    </location>
</feature>
<keyword evidence="4 6" id="KW-0472">Membrane</keyword>
<feature type="transmembrane region" description="Helical" evidence="6">
    <location>
        <begin position="20"/>
        <end position="42"/>
    </location>
</feature>
<evidence type="ECO:0000256" key="1">
    <source>
        <dbReference type="ARBA" id="ARBA00004141"/>
    </source>
</evidence>
<gene>
    <name evidence="7" type="ORF">GSLYS_00004334001</name>
</gene>
<feature type="transmembrane region" description="Helical" evidence="6">
    <location>
        <begin position="263"/>
        <end position="282"/>
    </location>
</feature>
<dbReference type="InterPro" id="IPR003689">
    <property type="entry name" value="ZIP"/>
</dbReference>
<evidence type="ECO:0000313" key="7">
    <source>
        <dbReference type="EMBL" id="CAL1530201.1"/>
    </source>
</evidence>
<feature type="transmembrane region" description="Helical" evidence="6">
    <location>
        <begin position="127"/>
        <end position="149"/>
    </location>
</feature>
<evidence type="ECO:0000256" key="6">
    <source>
        <dbReference type="SAM" id="Phobius"/>
    </source>
</evidence>
<feature type="transmembrane region" description="Helical" evidence="6">
    <location>
        <begin position="324"/>
        <end position="347"/>
    </location>
</feature>
<feature type="transmembrane region" description="Helical" evidence="6">
    <location>
        <begin position="288"/>
        <end position="312"/>
    </location>
</feature>
<dbReference type="PANTHER" id="PTHR11040">
    <property type="entry name" value="ZINC/IRON TRANSPORTER"/>
    <property type="match status" value="1"/>
</dbReference>
<feature type="region of interest" description="Disordered" evidence="5">
    <location>
        <begin position="171"/>
        <end position="208"/>
    </location>
</feature>
<evidence type="ECO:0000256" key="3">
    <source>
        <dbReference type="ARBA" id="ARBA00022989"/>
    </source>
</evidence>
<keyword evidence="8" id="KW-1185">Reference proteome</keyword>
<dbReference type="Pfam" id="PF02535">
    <property type="entry name" value="Zip"/>
    <property type="match status" value="1"/>
</dbReference>
<feature type="transmembrane region" description="Helical" evidence="6">
    <location>
        <begin position="359"/>
        <end position="379"/>
    </location>
</feature>
<reference evidence="7 8" key="1">
    <citation type="submission" date="2024-04" db="EMBL/GenBank/DDBJ databases">
        <authorList>
            <consortium name="Genoscope - CEA"/>
            <person name="William W."/>
        </authorList>
    </citation>
    <scope>NUCLEOTIDE SEQUENCE [LARGE SCALE GENOMIC DNA]</scope>
</reference>
<dbReference type="AlphaFoldDB" id="A0AAV2H8X7"/>